<comment type="caution">
    <text evidence="2">The sequence shown here is derived from an EMBL/GenBank/DDBJ whole genome shotgun (WGS) entry which is preliminary data.</text>
</comment>
<dbReference type="RefSeq" id="WP_379914576.1">
    <property type="nucleotide sequence ID" value="NZ_JBHUDD010000050.1"/>
</dbReference>
<dbReference type="Proteomes" id="UP001597186">
    <property type="component" value="Unassembled WGS sequence"/>
</dbReference>
<sequence>MTDQTDAPLVAHLLYPKDAGLPDLAGFAARLNDALARVQLSLQDMGQDDAGAHVFAHPLVSLRLRMVDIPCPMPALAAALNAPFMAIKPGDLPDQVARHAWYMELTVTTTATQDDDGTLPWPMQLVVLHRALLILIDADADVVVHMPLSDMLFTRSEVLATSEMTLPIALCLHPLPIASAQVPTIAGILPPLGLILIGAERFCDKTVMLVPSTLPLHDGLTLLTSLLRDHVGGVFRLDDGAHLRHPTHDGIFIRHGGPDGRILIGLGDWPDPDAPPPRVVDLSELTPRPRRPVTHESGLMAQIASRIGRFALSPNGLITIAGIAAYLLISHLAGQWFESQSEMIRAAVGPRN</sequence>
<proteinExistence type="predicted"/>
<keyword evidence="1" id="KW-0812">Transmembrane</keyword>
<evidence type="ECO:0000313" key="2">
    <source>
        <dbReference type="EMBL" id="MFD1509377.1"/>
    </source>
</evidence>
<keyword evidence="3" id="KW-1185">Reference proteome</keyword>
<keyword evidence="1" id="KW-0472">Membrane</keyword>
<name>A0ABW4EDF7_9RHOB</name>
<dbReference type="EMBL" id="JBHUDD010000050">
    <property type="protein sequence ID" value="MFD1509377.1"/>
    <property type="molecule type" value="Genomic_DNA"/>
</dbReference>
<organism evidence="2 3">
    <name type="scientific">Lacimonas salitolerans</name>
    <dbReference type="NCBI Taxonomy" id="1323750"/>
    <lineage>
        <taxon>Bacteria</taxon>
        <taxon>Pseudomonadati</taxon>
        <taxon>Pseudomonadota</taxon>
        <taxon>Alphaproteobacteria</taxon>
        <taxon>Rhodobacterales</taxon>
        <taxon>Paracoccaceae</taxon>
        <taxon>Lacimonas</taxon>
    </lineage>
</organism>
<protein>
    <submittedName>
        <fullName evidence="2">Uncharacterized protein</fullName>
    </submittedName>
</protein>
<keyword evidence="1" id="KW-1133">Transmembrane helix</keyword>
<accession>A0ABW4EDF7</accession>
<feature type="transmembrane region" description="Helical" evidence="1">
    <location>
        <begin position="316"/>
        <end position="337"/>
    </location>
</feature>
<gene>
    <name evidence="2" type="ORF">ACFTOW_08185</name>
</gene>
<reference evidence="3" key="1">
    <citation type="journal article" date="2019" name="Int. J. Syst. Evol. Microbiol.">
        <title>The Global Catalogue of Microorganisms (GCM) 10K type strain sequencing project: providing services to taxonomists for standard genome sequencing and annotation.</title>
        <authorList>
            <consortium name="The Broad Institute Genomics Platform"/>
            <consortium name="The Broad Institute Genome Sequencing Center for Infectious Disease"/>
            <person name="Wu L."/>
            <person name="Ma J."/>
        </authorList>
    </citation>
    <scope>NUCLEOTIDE SEQUENCE [LARGE SCALE GENOMIC DNA]</scope>
    <source>
        <strain evidence="3">CGMCC 1.12477</strain>
    </source>
</reference>
<evidence type="ECO:0000256" key="1">
    <source>
        <dbReference type="SAM" id="Phobius"/>
    </source>
</evidence>
<evidence type="ECO:0000313" key="3">
    <source>
        <dbReference type="Proteomes" id="UP001597186"/>
    </source>
</evidence>